<dbReference type="GO" id="GO:0005524">
    <property type="term" value="F:ATP binding"/>
    <property type="evidence" value="ECO:0007669"/>
    <property type="project" value="UniProtKB-KW"/>
</dbReference>
<dbReference type="GO" id="GO:0003677">
    <property type="term" value="F:DNA binding"/>
    <property type="evidence" value="ECO:0007669"/>
    <property type="project" value="InterPro"/>
</dbReference>
<organism evidence="5 6">
    <name type="scientific">Desulforamulus putei DSM 12395</name>
    <dbReference type="NCBI Taxonomy" id="1121429"/>
    <lineage>
        <taxon>Bacteria</taxon>
        <taxon>Bacillati</taxon>
        <taxon>Bacillota</taxon>
        <taxon>Clostridia</taxon>
        <taxon>Eubacteriales</taxon>
        <taxon>Peptococcaceae</taxon>
        <taxon>Desulforamulus</taxon>
    </lineage>
</organism>
<dbReference type="Gene3D" id="1.10.287.380">
    <property type="entry name" value="Valyl-tRNA synthetase, C-terminal domain"/>
    <property type="match status" value="1"/>
</dbReference>
<dbReference type="AlphaFoldDB" id="A0A1M4SB02"/>
<sequence>MTSTEEDREKKAPLKPQPGKQHYLASKEQQRQERKRQKRIEELESLISREEDILSIEGELAKPEISRDYTAYLKLSEELNQRKADLDHYLEEWVHLTEEA</sequence>
<feature type="compositionally biased region" description="Basic and acidic residues" evidence="3">
    <location>
        <begin position="1"/>
        <end position="12"/>
    </location>
</feature>
<dbReference type="InterPro" id="IPR037118">
    <property type="entry name" value="Val-tRNA_synth_C_sf"/>
</dbReference>
<dbReference type="Proteomes" id="UP000184148">
    <property type="component" value="Unassembled WGS sequence"/>
</dbReference>
<evidence type="ECO:0000256" key="1">
    <source>
        <dbReference type="ARBA" id="ARBA00022741"/>
    </source>
</evidence>
<evidence type="ECO:0000256" key="2">
    <source>
        <dbReference type="ARBA" id="ARBA00022840"/>
    </source>
</evidence>
<gene>
    <name evidence="5" type="ORF">SAMN02745133_00043</name>
</gene>
<reference evidence="6" key="1">
    <citation type="submission" date="2016-11" db="EMBL/GenBank/DDBJ databases">
        <authorList>
            <person name="Varghese N."/>
            <person name="Submissions S."/>
        </authorList>
    </citation>
    <scope>NUCLEOTIDE SEQUENCE [LARGE SCALE GENOMIC DNA]</scope>
    <source>
        <strain evidence="6">DSM 12395</strain>
    </source>
</reference>
<dbReference type="EMBL" id="FQUY01000001">
    <property type="protein sequence ID" value="SHE29227.1"/>
    <property type="molecule type" value="Genomic_DNA"/>
</dbReference>
<evidence type="ECO:0000259" key="4">
    <source>
        <dbReference type="Pfam" id="PF16326"/>
    </source>
</evidence>
<evidence type="ECO:0000313" key="6">
    <source>
        <dbReference type="Proteomes" id="UP000184148"/>
    </source>
</evidence>
<dbReference type="InterPro" id="IPR032524">
    <property type="entry name" value="ABC_tran_C"/>
</dbReference>
<protein>
    <submittedName>
        <fullName evidence="5">ABC transporter C-terminal domain-containing protein</fullName>
    </submittedName>
</protein>
<accession>A0A1M4SB02</accession>
<keyword evidence="6" id="KW-1185">Reference proteome</keyword>
<proteinExistence type="predicted"/>
<evidence type="ECO:0000313" key="5">
    <source>
        <dbReference type="EMBL" id="SHE29227.1"/>
    </source>
</evidence>
<dbReference type="Pfam" id="PF16326">
    <property type="entry name" value="ABC_tran_CTD"/>
    <property type="match status" value="1"/>
</dbReference>
<evidence type="ECO:0000256" key="3">
    <source>
        <dbReference type="SAM" id="MobiDB-lite"/>
    </source>
</evidence>
<keyword evidence="1" id="KW-0547">Nucleotide-binding</keyword>
<dbReference type="STRING" id="1121429.SAMN02745133_00043"/>
<keyword evidence="2" id="KW-0067">ATP-binding</keyword>
<feature type="region of interest" description="Disordered" evidence="3">
    <location>
        <begin position="1"/>
        <end position="37"/>
    </location>
</feature>
<feature type="domain" description="ABC transporter Uup C-terminal" evidence="4">
    <location>
        <begin position="32"/>
        <end position="98"/>
    </location>
</feature>
<name>A0A1M4SB02_9FIRM</name>